<dbReference type="Proteomes" id="UP000046176">
    <property type="component" value="Unassembled WGS sequence"/>
</dbReference>
<dbReference type="InterPro" id="IPR006059">
    <property type="entry name" value="SBP"/>
</dbReference>
<dbReference type="EMBL" id="CCRH01000003">
    <property type="protein sequence ID" value="CDZ32601.1"/>
    <property type="molecule type" value="Genomic_DNA"/>
</dbReference>
<accession>A0A0T7FCB6</accession>
<evidence type="ECO:0000256" key="4">
    <source>
        <dbReference type="ARBA" id="ARBA00022764"/>
    </source>
</evidence>
<dbReference type="PANTHER" id="PTHR43649:SF29">
    <property type="entry name" value="OSMOPROTECTIVE COMPOUNDS-BINDING PROTEIN GGTB"/>
    <property type="match status" value="1"/>
</dbReference>
<dbReference type="SUPFAM" id="SSF53850">
    <property type="entry name" value="Periplasmic binding protein-like II"/>
    <property type="match status" value="1"/>
</dbReference>
<dbReference type="Gene3D" id="3.40.190.10">
    <property type="entry name" value="Periplasmic binding protein-like II"/>
    <property type="match status" value="1"/>
</dbReference>
<keyword evidence="3" id="KW-0813">Transport</keyword>
<evidence type="ECO:0000313" key="5">
    <source>
        <dbReference type="EMBL" id="CDZ32601.1"/>
    </source>
</evidence>
<dbReference type="PANTHER" id="PTHR43649">
    <property type="entry name" value="ARABINOSE-BINDING PROTEIN-RELATED"/>
    <property type="match status" value="1"/>
</dbReference>
<evidence type="ECO:0000256" key="2">
    <source>
        <dbReference type="ARBA" id="ARBA00008520"/>
    </source>
</evidence>
<dbReference type="GO" id="GO:0042597">
    <property type="term" value="C:periplasmic space"/>
    <property type="evidence" value="ECO:0007669"/>
    <property type="project" value="UniProtKB-SubCell"/>
</dbReference>
<protein>
    <submittedName>
        <fullName evidence="5">Alpha-glucosides-binding periplasmic protein AglE</fullName>
    </submittedName>
</protein>
<evidence type="ECO:0000313" key="6">
    <source>
        <dbReference type="Proteomes" id="UP000046176"/>
    </source>
</evidence>
<sequence length="452" mass="48163">MVLLKTEKTSRVPTLLSMGFVVAMALASSDRIAHAQGVELPKPLIDAAQAYASKLTGGQKIGGKVSILGVNGGRELDMLKAAWAPFQAATGITVDYTGTTDFAAVLQTRVQAGDPPDLAGSTNINNLMRYAKQGALKDVGAMVGEAAIKGKFDAGLVDAASLNGKIYGVWTELNNFMVWYNVHTYDGPKESPTWEQFDAWAVKRANAGKTPWCYTDERGASSGALAGNWIQAYILKNSGQKTLKGLADGSVSWTAPEVKAAFEAFGKVAHDPKMVPGGPVAAMSTPAVKVGTGLFYEPPQCSVLLWGTYAGSLTTLIYPKVKPIEDLDFMPVPGKPENVAYETFGGTLYLAFKDTPQVKAFLSYLVSDEAQKLVASAGNWTVASQAVQPSDYSNPVLKRARETLLKPGVTLVAQPTQVVDPPVIQALWKGIVQYVLDPDSLDSVLQSIDAAR</sequence>
<comment type="subcellular location">
    <subcellularLocation>
        <location evidence="1">Periplasm</location>
    </subcellularLocation>
</comment>
<dbReference type="InterPro" id="IPR050490">
    <property type="entry name" value="Bact_solute-bd_prot1"/>
</dbReference>
<organism evidence="5 6">
    <name type="scientific">Neorhizobium galegae bv. officinalis</name>
    <dbReference type="NCBI Taxonomy" id="323656"/>
    <lineage>
        <taxon>Bacteria</taxon>
        <taxon>Pseudomonadati</taxon>
        <taxon>Pseudomonadota</taxon>
        <taxon>Alphaproteobacteria</taxon>
        <taxon>Hyphomicrobiales</taxon>
        <taxon>Rhizobiaceae</taxon>
        <taxon>Rhizobium/Agrobacterium group</taxon>
        <taxon>Neorhizobium</taxon>
    </lineage>
</organism>
<reference evidence="5 6" key="1">
    <citation type="submission" date="2014-08" db="EMBL/GenBank/DDBJ databases">
        <authorList>
            <person name="Chen Y.-H."/>
        </authorList>
    </citation>
    <scope>NUCLEOTIDE SEQUENCE [LARGE SCALE GENOMIC DNA]</scope>
</reference>
<name>A0A0T7FCB6_NEOGA</name>
<evidence type="ECO:0000256" key="3">
    <source>
        <dbReference type="ARBA" id="ARBA00022448"/>
    </source>
</evidence>
<proteinExistence type="inferred from homology"/>
<evidence type="ECO:0000256" key="1">
    <source>
        <dbReference type="ARBA" id="ARBA00004418"/>
    </source>
</evidence>
<dbReference type="OrthoDB" id="8663148at2"/>
<dbReference type="AlphaFoldDB" id="A0A0T7FCB6"/>
<keyword evidence="4" id="KW-0574">Periplasm</keyword>
<comment type="similarity">
    <text evidence="2">Belongs to the bacterial solute-binding protein 1 family.</text>
</comment>
<gene>
    <name evidence="5" type="primary">aglE</name>
    <name evidence="5" type="ORF">NGAL_HAMBI1145_13720</name>
</gene>
<dbReference type="Pfam" id="PF01547">
    <property type="entry name" value="SBP_bac_1"/>
    <property type="match status" value="1"/>
</dbReference>
<dbReference type="RefSeq" id="WP_080951025.1">
    <property type="nucleotide sequence ID" value="NZ_CCRH01000003.1"/>
</dbReference>